<dbReference type="InterPro" id="IPR036249">
    <property type="entry name" value="Thioredoxin-like_sf"/>
</dbReference>
<keyword evidence="13" id="KW-1185">Reference proteome</keyword>
<evidence type="ECO:0000256" key="9">
    <source>
        <dbReference type="ARBA" id="ARBA00039846"/>
    </source>
</evidence>
<dbReference type="CDD" id="cd02961">
    <property type="entry name" value="PDI_a_family"/>
    <property type="match status" value="1"/>
</dbReference>
<gene>
    <name evidence="12" type="ORF">QC762_502630</name>
</gene>
<evidence type="ECO:0000313" key="13">
    <source>
        <dbReference type="Proteomes" id="UP001323405"/>
    </source>
</evidence>
<evidence type="ECO:0000256" key="3">
    <source>
        <dbReference type="ARBA" id="ARBA00004319"/>
    </source>
</evidence>
<organism evidence="12 13">
    <name type="scientific">Podospora pseudocomata</name>
    <dbReference type="NCBI Taxonomy" id="2093779"/>
    <lineage>
        <taxon>Eukaryota</taxon>
        <taxon>Fungi</taxon>
        <taxon>Dikarya</taxon>
        <taxon>Ascomycota</taxon>
        <taxon>Pezizomycotina</taxon>
        <taxon>Sordariomycetes</taxon>
        <taxon>Sordariomycetidae</taxon>
        <taxon>Sordariales</taxon>
        <taxon>Podosporaceae</taxon>
        <taxon>Podospora</taxon>
    </lineage>
</organism>
<keyword evidence="7" id="KW-0413">Isomerase</keyword>
<evidence type="ECO:0000256" key="6">
    <source>
        <dbReference type="ARBA" id="ARBA00022824"/>
    </source>
</evidence>
<comment type="catalytic activity">
    <reaction evidence="1">
        <text>Catalyzes the rearrangement of -S-S- bonds in proteins.</text>
        <dbReference type="EC" id="5.3.4.1"/>
    </reaction>
</comment>
<evidence type="ECO:0000256" key="8">
    <source>
        <dbReference type="ARBA" id="ARBA00023284"/>
    </source>
</evidence>
<dbReference type="InterPro" id="IPR013766">
    <property type="entry name" value="Thioredoxin_domain"/>
</dbReference>
<comment type="subcellular location">
    <subcellularLocation>
        <location evidence="3">Endoplasmic reticulum lumen</location>
    </subcellularLocation>
</comment>
<dbReference type="EMBL" id="JAFFHA010000007">
    <property type="protein sequence ID" value="KAK4652500.1"/>
    <property type="molecule type" value="Genomic_DNA"/>
</dbReference>
<protein>
    <recommendedName>
        <fullName evidence="9">Protein disulfide-isomerase</fullName>
        <ecNumber evidence="5">5.3.4.1</ecNumber>
    </recommendedName>
</protein>
<evidence type="ECO:0000256" key="10">
    <source>
        <dbReference type="SAM" id="SignalP"/>
    </source>
</evidence>
<dbReference type="GeneID" id="87910597"/>
<dbReference type="SUPFAM" id="SSF52833">
    <property type="entry name" value="Thioredoxin-like"/>
    <property type="match status" value="3"/>
</dbReference>
<dbReference type="PANTHER" id="PTHR18929">
    <property type="entry name" value="PROTEIN DISULFIDE ISOMERASE"/>
    <property type="match status" value="1"/>
</dbReference>
<evidence type="ECO:0000256" key="5">
    <source>
        <dbReference type="ARBA" id="ARBA00012723"/>
    </source>
</evidence>
<evidence type="ECO:0000256" key="7">
    <source>
        <dbReference type="ARBA" id="ARBA00023235"/>
    </source>
</evidence>
<keyword evidence="8" id="KW-0676">Redox-active center</keyword>
<comment type="similarity">
    <text evidence="4">Belongs to the protein disulfide isomerase family.</text>
</comment>
<reference evidence="12 13" key="1">
    <citation type="journal article" date="2023" name="bioRxiv">
        <title>High-quality genome assemblies of four members of thePodospora anserinaspecies complex.</title>
        <authorList>
            <person name="Ament-Velasquez S.L."/>
            <person name="Vogan A.A."/>
            <person name="Wallerman O."/>
            <person name="Hartmann F."/>
            <person name="Gautier V."/>
            <person name="Silar P."/>
            <person name="Giraud T."/>
            <person name="Johannesson H."/>
        </authorList>
    </citation>
    <scope>NUCLEOTIDE SEQUENCE [LARGE SCALE GENOMIC DNA]</scope>
    <source>
        <strain evidence="12 13">CBS 415.72m</strain>
    </source>
</reference>
<proteinExistence type="inferred from homology"/>
<evidence type="ECO:0000313" key="12">
    <source>
        <dbReference type="EMBL" id="KAK4652500.1"/>
    </source>
</evidence>
<accession>A0ABR0G9R6</accession>
<keyword evidence="10" id="KW-0732">Signal</keyword>
<dbReference type="RefSeq" id="XP_062741475.1">
    <property type="nucleotide sequence ID" value="XM_062890690.1"/>
</dbReference>
<feature type="signal peptide" evidence="10">
    <location>
        <begin position="1"/>
        <end position="20"/>
    </location>
</feature>
<evidence type="ECO:0000256" key="4">
    <source>
        <dbReference type="ARBA" id="ARBA00006347"/>
    </source>
</evidence>
<dbReference type="EC" id="5.3.4.1" evidence="5"/>
<evidence type="ECO:0000256" key="2">
    <source>
        <dbReference type="ARBA" id="ARBA00002692"/>
    </source>
</evidence>
<evidence type="ECO:0000259" key="11">
    <source>
        <dbReference type="Pfam" id="PF00085"/>
    </source>
</evidence>
<sequence length="359" mass="40815">MRESIWTLYTLAVLLQRVLAWEHLEGKELETTLGARDRTLVASEINEINPPAGIDTCHFSREHTQALEPEWAALQKQNQEDVYVSIDCSQDAKLCQKYNVRSCPTIRLYKQDGSYTSYRGPRKTQPIKSFVQRQSRPVVSYVNDQSMLSFQTSDDITFIGHFGPSEKQIKEDFTKLAKQYHDRFSFAIADYTLPKVLVECFNNVDETSLSATSNDVASPGALQDFIFSCSTPLIPEMTRRNEIDFFQSGKSIVYFFAHSQQKKDAFVSDIRPLAKKYDEYLHFVTIDAKEYADAAKLMGLKEGRTGLSVQNPNNGDIFPYAKKEAISAAVVEAFLVDIIQGKVKPWRGEEPHQQGHDEL</sequence>
<dbReference type="Pfam" id="PF00085">
    <property type="entry name" value="Thioredoxin"/>
    <property type="match status" value="1"/>
</dbReference>
<comment type="function">
    <text evidence="2">Participates in the folding of proteins containing disulfide bonds, may be involved in glycosylation, prolyl hydroxylation and triglyceride transfer.</text>
</comment>
<feature type="domain" description="Thioredoxin" evidence="11">
    <location>
        <begin position="63"/>
        <end position="132"/>
    </location>
</feature>
<name>A0ABR0G9R6_9PEZI</name>
<keyword evidence="6" id="KW-0256">Endoplasmic reticulum</keyword>
<comment type="caution">
    <text evidence="12">The sequence shown here is derived from an EMBL/GenBank/DDBJ whole genome shotgun (WGS) entry which is preliminary data.</text>
</comment>
<evidence type="ECO:0000256" key="1">
    <source>
        <dbReference type="ARBA" id="ARBA00001182"/>
    </source>
</evidence>
<dbReference type="PANTHER" id="PTHR18929:SF132">
    <property type="entry name" value="PROTEIN DISULFIDE-ISOMERASE A3"/>
    <property type="match status" value="1"/>
</dbReference>
<feature type="chain" id="PRO_5046575639" description="Protein disulfide-isomerase" evidence="10">
    <location>
        <begin position="21"/>
        <end position="359"/>
    </location>
</feature>
<dbReference type="CDD" id="cd02982">
    <property type="entry name" value="PDI_b'_family"/>
    <property type="match status" value="1"/>
</dbReference>
<dbReference type="Gene3D" id="3.40.30.10">
    <property type="entry name" value="Glutaredoxin"/>
    <property type="match status" value="2"/>
</dbReference>
<dbReference type="Proteomes" id="UP001323405">
    <property type="component" value="Unassembled WGS sequence"/>
</dbReference>
<dbReference type="Pfam" id="PF13848">
    <property type="entry name" value="Thioredoxin_6"/>
    <property type="match status" value="1"/>
</dbReference>